<name>A0A7X6QYC7_9CELL</name>
<comment type="caution">
    <text evidence="1">The sequence shown here is derived from an EMBL/GenBank/DDBJ whole genome shotgun (WGS) entry which is preliminary data.</text>
</comment>
<evidence type="ECO:0008006" key="3">
    <source>
        <dbReference type="Google" id="ProtNLM"/>
    </source>
</evidence>
<accession>A0A7X6QYC7</accession>
<evidence type="ECO:0000313" key="1">
    <source>
        <dbReference type="EMBL" id="NKY21999.1"/>
    </source>
</evidence>
<keyword evidence="2" id="KW-1185">Reference proteome</keyword>
<dbReference type="AlphaFoldDB" id="A0A7X6QYC7"/>
<proteinExistence type="predicted"/>
<dbReference type="EMBL" id="JAAXOX010000002">
    <property type="protein sequence ID" value="NKY21999.1"/>
    <property type="molecule type" value="Genomic_DNA"/>
</dbReference>
<dbReference type="Proteomes" id="UP000581206">
    <property type="component" value="Unassembled WGS sequence"/>
</dbReference>
<protein>
    <recommendedName>
        <fullName evidence="3">DUF559 domain-containing protein</fullName>
    </recommendedName>
</protein>
<organism evidence="1 2">
    <name type="scientific">Cellulomonas denverensis</name>
    <dbReference type="NCBI Taxonomy" id="264297"/>
    <lineage>
        <taxon>Bacteria</taxon>
        <taxon>Bacillati</taxon>
        <taxon>Actinomycetota</taxon>
        <taxon>Actinomycetes</taxon>
        <taxon>Micrococcales</taxon>
        <taxon>Cellulomonadaceae</taxon>
        <taxon>Cellulomonas</taxon>
    </lineage>
</organism>
<sequence>MDQVFTVAQGRARGVGAARLRVLRRPIRGVRATGAPPMPDDVAARCRELRPVLPRSAVFSHATAIALLGVDRPEGLSRPEAIHIQVTTAGQRPHRSGVVAHTGLPSRSPVMLRHGLPVIMPEALWLQLAGELTVDELVVLGDALIRRRAALSSVRELSRAAERMPARSRGRRRALEALPLLRAGTDSCPESRLRLLIVRAGLGCPEVNRPVFDRMGRFVARPDLSYSNARIAIEYDGDLHRTDRRTWRRDVARRRAVESLGWRMLTCTADDLRAPAEFLTQLRAALR</sequence>
<dbReference type="InterPro" id="IPR011335">
    <property type="entry name" value="Restrct_endonuc-II-like"/>
</dbReference>
<evidence type="ECO:0000313" key="2">
    <source>
        <dbReference type="Proteomes" id="UP000581206"/>
    </source>
</evidence>
<dbReference type="Gene3D" id="3.40.960.10">
    <property type="entry name" value="VSR Endonuclease"/>
    <property type="match status" value="1"/>
</dbReference>
<gene>
    <name evidence="1" type="ORF">HGA03_04895</name>
</gene>
<dbReference type="RefSeq" id="WP_168629116.1">
    <property type="nucleotide sequence ID" value="NZ_BONL01000002.1"/>
</dbReference>
<dbReference type="SUPFAM" id="SSF52980">
    <property type="entry name" value="Restriction endonuclease-like"/>
    <property type="match status" value="1"/>
</dbReference>
<reference evidence="1 2" key="1">
    <citation type="submission" date="2020-04" db="EMBL/GenBank/DDBJ databases">
        <title>MicrobeNet Type strains.</title>
        <authorList>
            <person name="Nicholson A.C."/>
        </authorList>
    </citation>
    <scope>NUCLEOTIDE SEQUENCE [LARGE SCALE GENOMIC DNA]</scope>
    <source>
        <strain evidence="1 2">ATCC BAA-788</strain>
    </source>
</reference>